<keyword evidence="3" id="KW-1185">Reference proteome</keyword>
<organism evidence="2 3">
    <name type="scientific">Prauserella alba</name>
    <dbReference type="NCBI Taxonomy" id="176898"/>
    <lineage>
        <taxon>Bacteria</taxon>
        <taxon>Bacillati</taxon>
        <taxon>Actinomycetota</taxon>
        <taxon>Actinomycetes</taxon>
        <taxon>Pseudonocardiales</taxon>
        <taxon>Pseudonocardiaceae</taxon>
        <taxon>Prauserella</taxon>
    </lineage>
</organism>
<name>A0ABP4FPX7_9PSEU</name>
<comment type="caution">
    <text evidence="2">The sequence shown here is derived from an EMBL/GenBank/DDBJ whole genome shotgun (WGS) entry which is preliminary data.</text>
</comment>
<dbReference type="Proteomes" id="UP001500467">
    <property type="component" value="Unassembled WGS sequence"/>
</dbReference>
<accession>A0ABP4FPX7</accession>
<reference evidence="3" key="1">
    <citation type="journal article" date="2019" name="Int. J. Syst. Evol. Microbiol.">
        <title>The Global Catalogue of Microorganisms (GCM) 10K type strain sequencing project: providing services to taxonomists for standard genome sequencing and annotation.</title>
        <authorList>
            <consortium name="The Broad Institute Genomics Platform"/>
            <consortium name="The Broad Institute Genome Sequencing Center for Infectious Disease"/>
            <person name="Wu L."/>
            <person name="Ma J."/>
        </authorList>
    </citation>
    <scope>NUCLEOTIDE SEQUENCE [LARGE SCALE GENOMIC DNA]</scope>
    <source>
        <strain evidence="3">JCM 13022</strain>
    </source>
</reference>
<dbReference type="EMBL" id="BAAALM010000004">
    <property type="protein sequence ID" value="GAA1194772.1"/>
    <property type="molecule type" value="Genomic_DNA"/>
</dbReference>
<proteinExistence type="predicted"/>
<evidence type="ECO:0000313" key="3">
    <source>
        <dbReference type="Proteomes" id="UP001500467"/>
    </source>
</evidence>
<evidence type="ECO:0000256" key="1">
    <source>
        <dbReference type="SAM" id="MobiDB-lite"/>
    </source>
</evidence>
<evidence type="ECO:0000313" key="2">
    <source>
        <dbReference type="EMBL" id="GAA1194772.1"/>
    </source>
</evidence>
<feature type="compositionally biased region" description="Basic residues" evidence="1">
    <location>
        <begin position="1"/>
        <end position="10"/>
    </location>
</feature>
<protein>
    <submittedName>
        <fullName evidence="2">Uncharacterized protein</fullName>
    </submittedName>
</protein>
<feature type="region of interest" description="Disordered" evidence="1">
    <location>
        <begin position="1"/>
        <end position="26"/>
    </location>
</feature>
<feature type="compositionally biased region" description="Basic and acidic residues" evidence="1">
    <location>
        <begin position="11"/>
        <end position="23"/>
    </location>
</feature>
<sequence>MRLGVPHRRGHEGLNVDQDDVRHSGPAIAPAPVRARRLLTCTGGIGQQFEDLNITGCCRLHESPDGGYGGSKADMSEKSDLFGTLLTWVFWWAAWDSNPEPEDSVSASPGVHGQPSMPLMRWGNNERKRPWWIVVRGRFATFYVGKVWLILLLRGC</sequence>
<gene>
    <name evidence="2" type="ORF">GCM10009675_07000</name>
</gene>